<evidence type="ECO:0000256" key="11">
    <source>
        <dbReference type="SAM" id="SignalP"/>
    </source>
</evidence>
<comment type="cofactor">
    <cofactor evidence="1">
        <name>Mg(2+)</name>
        <dbReference type="ChEBI" id="CHEBI:18420"/>
    </cofactor>
</comment>
<dbReference type="EC" id="2.7.1.180" evidence="2"/>
<protein>
    <recommendedName>
        <fullName evidence="3">FAD:protein FMN transferase</fullName>
        <ecNumber evidence="2">2.7.1.180</ecNumber>
    </recommendedName>
    <alternativeName>
        <fullName evidence="9">Flavin transferase</fullName>
    </alternativeName>
</protein>
<dbReference type="Pfam" id="PF02424">
    <property type="entry name" value="ApbE"/>
    <property type="match status" value="1"/>
</dbReference>
<keyword evidence="4" id="KW-0285">Flavoprotein</keyword>
<dbReference type="InterPro" id="IPR006311">
    <property type="entry name" value="TAT_signal"/>
</dbReference>
<evidence type="ECO:0000256" key="6">
    <source>
        <dbReference type="ARBA" id="ARBA00022723"/>
    </source>
</evidence>
<keyword evidence="7" id="KW-0274">FAD</keyword>
<organism evidence="12 13">
    <name type="scientific">Parasulfitobacter algicola</name>
    <dbReference type="NCBI Taxonomy" id="2614809"/>
    <lineage>
        <taxon>Bacteria</taxon>
        <taxon>Pseudomonadati</taxon>
        <taxon>Pseudomonadota</taxon>
        <taxon>Alphaproteobacteria</taxon>
        <taxon>Rhodobacterales</taxon>
        <taxon>Roseobacteraceae</taxon>
        <taxon>Parasulfitobacter</taxon>
    </lineage>
</organism>
<proteinExistence type="predicted"/>
<accession>A0ABX2ITH9</accession>
<dbReference type="Proteomes" id="UP000777935">
    <property type="component" value="Unassembled WGS sequence"/>
</dbReference>
<evidence type="ECO:0000256" key="8">
    <source>
        <dbReference type="ARBA" id="ARBA00022842"/>
    </source>
</evidence>
<comment type="caution">
    <text evidence="12">The sequence shown here is derived from an EMBL/GenBank/DDBJ whole genome shotgun (WGS) entry which is preliminary data.</text>
</comment>
<dbReference type="InterPro" id="IPR003374">
    <property type="entry name" value="ApbE-like_sf"/>
</dbReference>
<keyword evidence="8" id="KW-0460">Magnesium</keyword>
<keyword evidence="13" id="KW-1185">Reference proteome</keyword>
<evidence type="ECO:0000313" key="12">
    <source>
        <dbReference type="EMBL" id="NSX56219.1"/>
    </source>
</evidence>
<keyword evidence="6" id="KW-0479">Metal-binding</keyword>
<dbReference type="EMBL" id="JABUFE010000011">
    <property type="protein sequence ID" value="NSX56219.1"/>
    <property type="molecule type" value="Genomic_DNA"/>
</dbReference>
<dbReference type="PROSITE" id="PS51318">
    <property type="entry name" value="TAT"/>
    <property type="match status" value="1"/>
</dbReference>
<reference evidence="12 13" key="1">
    <citation type="submission" date="2020-06" db="EMBL/GenBank/DDBJ databases">
        <title>Sulfitobacter algicola sp. nov., isolated from green algae.</title>
        <authorList>
            <person name="Wang C."/>
        </authorList>
    </citation>
    <scope>NUCLEOTIDE SEQUENCE [LARGE SCALE GENOMIC DNA]</scope>
    <source>
        <strain evidence="12 13">1151</strain>
    </source>
</reference>
<keyword evidence="5 12" id="KW-0808">Transferase</keyword>
<feature type="chain" id="PRO_5046522157" description="FAD:protein FMN transferase" evidence="11">
    <location>
        <begin position="22"/>
        <end position="288"/>
    </location>
</feature>
<keyword evidence="11" id="KW-0732">Signal</keyword>
<evidence type="ECO:0000256" key="4">
    <source>
        <dbReference type="ARBA" id="ARBA00022630"/>
    </source>
</evidence>
<evidence type="ECO:0000313" key="13">
    <source>
        <dbReference type="Proteomes" id="UP000777935"/>
    </source>
</evidence>
<sequence>MICRRRFLTIAASMAAAPALGATHHWNGYALGAQVHVALNGLRRDVDLLMANIQAQLIRIEHQFSLYNPTSQLVRLNDQNHLEGLSPDWITLLDQVDRLYMDTGGLFDPSIQTLWHHRTAGRDSTAGFGWNKVQRSPNALQLVRGQRISLNGIAQGYATDMICDYLRTHGATDTLVNIGEHAAIGGPFQLGLEDPDHGLMGHITLNNQAVATSSPNASSVAGQPHIMHPNAQAQWSTVSVTATNATLADGLSTALTLAHHDDIRQIVKRFPEVTRIVLVEPSGDLITL</sequence>
<evidence type="ECO:0000256" key="5">
    <source>
        <dbReference type="ARBA" id="ARBA00022679"/>
    </source>
</evidence>
<dbReference type="Gene3D" id="3.10.520.10">
    <property type="entry name" value="ApbE-like domains"/>
    <property type="match status" value="1"/>
</dbReference>
<dbReference type="PANTHER" id="PTHR30040">
    <property type="entry name" value="THIAMINE BIOSYNTHESIS LIPOPROTEIN APBE"/>
    <property type="match status" value="1"/>
</dbReference>
<evidence type="ECO:0000256" key="1">
    <source>
        <dbReference type="ARBA" id="ARBA00001946"/>
    </source>
</evidence>
<dbReference type="SUPFAM" id="SSF143631">
    <property type="entry name" value="ApbE-like"/>
    <property type="match status" value="1"/>
</dbReference>
<evidence type="ECO:0000256" key="3">
    <source>
        <dbReference type="ARBA" id="ARBA00016337"/>
    </source>
</evidence>
<evidence type="ECO:0000256" key="9">
    <source>
        <dbReference type="ARBA" id="ARBA00031306"/>
    </source>
</evidence>
<dbReference type="PANTHER" id="PTHR30040:SF2">
    <property type="entry name" value="FAD:PROTEIN FMN TRANSFERASE"/>
    <property type="match status" value="1"/>
</dbReference>
<feature type="signal peptide" evidence="11">
    <location>
        <begin position="1"/>
        <end position="21"/>
    </location>
</feature>
<evidence type="ECO:0000256" key="7">
    <source>
        <dbReference type="ARBA" id="ARBA00022827"/>
    </source>
</evidence>
<evidence type="ECO:0000256" key="10">
    <source>
        <dbReference type="ARBA" id="ARBA00048540"/>
    </source>
</evidence>
<gene>
    <name evidence="12" type="ORF">HRQ87_15600</name>
</gene>
<comment type="catalytic activity">
    <reaction evidence="10">
        <text>L-threonyl-[protein] + FAD = FMN-L-threonyl-[protein] + AMP + H(+)</text>
        <dbReference type="Rhea" id="RHEA:36847"/>
        <dbReference type="Rhea" id="RHEA-COMP:11060"/>
        <dbReference type="Rhea" id="RHEA-COMP:11061"/>
        <dbReference type="ChEBI" id="CHEBI:15378"/>
        <dbReference type="ChEBI" id="CHEBI:30013"/>
        <dbReference type="ChEBI" id="CHEBI:57692"/>
        <dbReference type="ChEBI" id="CHEBI:74257"/>
        <dbReference type="ChEBI" id="CHEBI:456215"/>
        <dbReference type="EC" id="2.7.1.180"/>
    </reaction>
</comment>
<dbReference type="InterPro" id="IPR024932">
    <property type="entry name" value="ApbE"/>
</dbReference>
<name>A0ABX2ITH9_9RHOB</name>
<dbReference type="GO" id="GO:0016740">
    <property type="term" value="F:transferase activity"/>
    <property type="evidence" value="ECO:0007669"/>
    <property type="project" value="UniProtKB-KW"/>
</dbReference>
<evidence type="ECO:0000256" key="2">
    <source>
        <dbReference type="ARBA" id="ARBA00011955"/>
    </source>
</evidence>
<dbReference type="RefSeq" id="WP_174139372.1">
    <property type="nucleotide sequence ID" value="NZ_JABUFE010000011.1"/>
</dbReference>